<evidence type="ECO:0000259" key="15">
    <source>
        <dbReference type="PROSITE" id="PS51085"/>
    </source>
</evidence>
<evidence type="ECO:0000256" key="11">
    <source>
        <dbReference type="ARBA" id="ARBA00047712"/>
    </source>
</evidence>
<feature type="domain" description="4Fe-4S His(Cys)3-ligated-type" evidence="17">
    <location>
        <begin position="95"/>
        <end position="134"/>
    </location>
</feature>
<dbReference type="InterPro" id="IPR010228">
    <property type="entry name" value="NADH_UbQ_OxRdtase_Gsu"/>
</dbReference>
<name>A0A1A3NCA1_MYCAS</name>
<evidence type="ECO:0000256" key="8">
    <source>
        <dbReference type="ARBA" id="ARBA00023004"/>
    </source>
</evidence>
<evidence type="ECO:0000256" key="12">
    <source>
        <dbReference type="ARBA" id="ARBA00058530"/>
    </source>
</evidence>
<keyword evidence="4 13" id="KW-0001">2Fe-2S</keyword>
<comment type="catalytic activity">
    <reaction evidence="11 13">
        <text>a quinone + NADH + 5 H(+)(in) = a quinol + NAD(+) + 4 H(+)(out)</text>
        <dbReference type="Rhea" id="RHEA:57888"/>
        <dbReference type="ChEBI" id="CHEBI:15378"/>
        <dbReference type="ChEBI" id="CHEBI:24646"/>
        <dbReference type="ChEBI" id="CHEBI:57540"/>
        <dbReference type="ChEBI" id="CHEBI:57945"/>
        <dbReference type="ChEBI" id="CHEBI:132124"/>
    </reaction>
</comment>
<feature type="region of interest" description="Disordered" evidence="14">
    <location>
        <begin position="678"/>
        <end position="700"/>
    </location>
</feature>
<keyword evidence="5 13" id="KW-0874">Quinone</keyword>
<dbReference type="InterPro" id="IPR006963">
    <property type="entry name" value="Mopterin_OxRdtase_4Fe-4S_dom"/>
</dbReference>
<dbReference type="Gene3D" id="3.40.228.10">
    <property type="entry name" value="Dimethylsulfoxide Reductase, domain 2"/>
    <property type="match status" value="1"/>
</dbReference>
<sequence>MTQTADAENRLAQPEMVSLTIDGVEISVPKGTLVIRAAELMGIQIPRFCDHPLLDPVGACRQCLVEVEGQRKPLASCTTVCTDDMVVRTQLTSPAADKAQHGVMELLLINHPLDCPMCDKGGECPLQNQAMSNGRAESRFTDPKRTFAKPINISSQVLLDRERCILCARCTRFANQIAGDTFIDMQERGALQQVGIYANEPFESYFSGNTVQVCPVGALTGTAYRFRARPFDLVSSPSVCEHCSSGCAQRTDHRRGKVTRRLAGDDPEVNEEWNCDKGRWAFTYATQPDVITTPLIRDSGGELVPASWAHAIVAATQGLEAARGRTGVLVGGRVTWEDAYAYAKFARIVLDTNDVDFRARPSSAEEADFLAARIAGRPVSVSYSDLEAAPVVLLVGFEPEEESPIVFLRLRKAARKNNLPVYAIAPFASRGLAKMSGRLLQTAPGAEPATLDGLATGEIGNLLSTPGAVIMVGERLATVPGGFSAAARLADTTGARLTWVPRRAGERGALEAGALPGLLPGGRPAADEVARSQVAAAWHVDELPTAAGRDMDGILAAAIDGTLGALLVGGIEPGDFADPDAVLAALDTAPFVVSLELRHSAVTERADVVFPVAPTTQKSGAFVNWEGRYRGFEPAFHGTTLQASQSDHRVLDTLADEMGVYLGCATVESAREELSALGTWDGKHPSSPTAEAASPTEPGAGEAVLTGWRLLLDAGRGQDGEPHLAGTARKPEVRLSANTAAEIGAGHGDPVTVSTDRGSITLPLSVTDMPDRVVWLPINSPGSAVHKDLGVTLGAVVNIGVGAK</sequence>
<dbReference type="FunFam" id="3.10.20.740:FF:000001">
    <property type="entry name" value="NADH-quinone oxidoreductase subunit G"/>
    <property type="match status" value="1"/>
</dbReference>
<dbReference type="EMBL" id="LZLR01000148">
    <property type="protein sequence ID" value="OBK19753.1"/>
    <property type="molecule type" value="Genomic_DNA"/>
</dbReference>
<dbReference type="GO" id="GO:0051539">
    <property type="term" value="F:4 iron, 4 sulfur cluster binding"/>
    <property type="evidence" value="ECO:0007669"/>
    <property type="project" value="UniProtKB-KW"/>
</dbReference>
<dbReference type="PROSITE" id="PS00643">
    <property type="entry name" value="COMPLEX1_75K_3"/>
    <property type="match status" value="1"/>
</dbReference>
<dbReference type="InterPro" id="IPR006656">
    <property type="entry name" value="Mopterin_OxRdtase"/>
</dbReference>
<dbReference type="Pfam" id="PF00384">
    <property type="entry name" value="Molybdopterin"/>
    <property type="match status" value="1"/>
</dbReference>
<dbReference type="FunFam" id="2.20.25.90:FF:000002">
    <property type="entry name" value="NADH-quinone oxidoreductase"/>
    <property type="match status" value="1"/>
</dbReference>
<protein>
    <recommendedName>
        <fullName evidence="13">NADH-quinone oxidoreductase</fullName>
        <ecNumber evidence="13">7.1.1.-</ecNumber>
    </recommendedName>
</protein>
<proteinExistence type="inferred from homology"/>
<dbReference type="GO" id="GO:0042773">
    <property type="term" value="P:ATP synthesis coupled electron transport"/>
    <property type="evidence" value="ECO:0007669"/>
    <property type="project" value="InterPro"/>
</dbReference>
<dbReference type="Pfam" id="PF22117">
    <property type="entry name" value="Fer4_Nqo3"/>
    <property type="match status" value="1"/>
</dbReference>
<evidence type="ECO:0000256" key="3">
    <source>
        <dbReference type="ARBA" id="ARBA00022485"/>
    </source>
</evidence>
<dbReference type="GO" id="GO:0048038">
    <property type="term" value="F:quinone binding"/>
    <property type="evidence" value="ECO:0007669"/>
    <property type="project" value="UniProtKB-UniRule"/>
</dbReference>
<dbReference type="Pfam" id="PF10588">
    <property type="entry name" value="NADH-G_4Fe-4S_3"/>
    <property type="match status" value="1"/>
</dbReference>
<dbReference type="InterPro" id="IPR009010">
    <property type="entry name" value="Asp_de-COase-like_dom_sf"/>
</dbReference>
<dbReference type="SMART" id="SM00929">
    <property type="entry name" value="NADH-G_4Fe-4S_3"/>
    <property type="match status" value="1"/>
</dbReference>
<dbReference type="InterPro" id="IPR054351">
    <property type="entry name" value="NADH_UbQ_OxRdtase_ferredoxin"/>
</dbReference>
<dbReference type="SUPFAM" id="SSF50692">
    <property type="entry name" value="ADC-like"/>
    <property type="match status" value="1"/>
</dbReference>
<evidence type="ECO:0000256" key="14">
    <source>
        <dbReference type="SAM" id="MobiDB-lite"/>
    </source>
</evidence>
<dbReference type="SUPFAM" id="SSF54292">
    <property type="entry name" value="2Fe-2S ferredoxin-like"/>
    <property type="match status" value="1"/>
</dbReference>
<comment type="function">
    <text evidence="13">NDH-1 shuttles electrons from NADH, via FMN and iron-sulfur (Fe-S) centers, to quinones in the respiratory chain. Couples the redox reaction to proton translocation (for every two electrons transferred, four hydrogen ions are translocated across the cytoplasmic membrane), and thus conserves the redox energy in a proton gradient.</text>
</comment>
<comment type="cofactor">
    <cofactor evidence="13">
        <name>[2Fe-2S] cluster</name>
        <dbReference type="ChEBI" id="CHEBI:190135"/>
    </cofactor>
    <text evidence="13">Binds 1 [2Fe-2S] cluster per subunit.</text>
</comment>
<accession>A0A1A3NCA1</accession>
<keyword evidence="10 13" id="KW-0520">NAD</keyword>
<dbReference type="Gene3D" id="3.30.70.20">
    <property type="match status" value="1"/>
</dbReference>
<evidence type="ECO:0000256" key="1">
    <source>
        <dbReference type="ARBA" id="ARBA00001966"/>
    </source>
</evidence>
<dbReference type="SUPFAM" id="SSF53706">
    <property type="entry name" value="Formate dehydrogenase/DMSO reductase, domains 1-3"/>
    <property type="match status" value="1"/>
</dbReference>
<dbReference type="NCBIfam" id="TIGR01973">
    <property type="entry name" value="NuoG"/>
    <property type="match status" value="1"/>
</dbReference>
<keyword evidence="7 13" id="KW-1278">Translocase</keyword>
<feature type="domain" description="4Fe-4S Mo/W bis-MGD-type" evidence="16">
    <location>
        <begin position="233"/>
        <end position="289"/>
    </location>
</feature>
<dbReference type="PROSITE" id="PS00642">
    <property type="entry name" value="COMPLEX1_75K_2"/>
    <property type="match status" value="1"/>
</dbReference>
<evidence type="ECO:0000259" key="16">
    <source>
        <dbReference type="PROSITE" id="PS51669"/>
    </source>
</evidence>
<evidence type="ECO:0000256" key="7">
    <source>
        <dbReference type="ARBA" id="ARBA00022967"/>
    </source>
</evidence>
<keyword evidence="9 13" id="KW-0411">Iron-sulfur</keyword>
<dbReference type="PROSITE" id="PS51839">
    <property type="entry name" value="4FE4S_HC3"/>
    <property type="match status" value="1"/>
</dbReference>
<dbReference type="PROSITE" id="PS51669">
    <property type="entry name" value="4FE4S_MOW_BIS_MGD"/>
    <property type="match status" value="1"/>
</dbReference>
<keyword evidence="3 13" id="KW-0004">4Fe-4S</keyword>
<evidence type="ECO:0000313" key="18">
    <source>
        <dbReference type="EMBL" id="OBK19753.1"/>
    </source>
</evidence>
<dbReference type="OrthoDB" id="9810782at2"/>
<dbReference type="RefSeq" id="WP_065036467.1">
    <property type="nucleotide sequence ID" value="NZ_LZLR01000148.1"/>
</dbReference>
<dbReference type="Gene3D" id="3.40.50.740">
    <property type="match status" value="2"/>
</dbReference>
<comment type="cofactor">
    <cofactor evidence="1 13">
        <name>[4Fe-4S] cluster</name>
        <dbReference type="ChEBI" id="CHEBI:49883"/>
    </cofactor>
</comment>
<dbReference type="InterPro" id="IPR019574">
    <property type="entry name" value="NADH_UbQ_OxRdtase_Gsu_4Fe4S-bd"/>
</dbReference>
<organism evidence="18 19">
    <name type="scientific">Mycobacterium asiaticum</name>
    <dbReference type="NCBI Taxonomy" id="1790"/>
    <lineage>
        <taxon>Bacteria</taxon>
        <taxon>Bacillati</taxon>
        <taxon>Actinomycetota</taxon>
        <taxon>Actinomycetes</taxon>
        <taxon>Mycobacteriales</taxon>
        <taxon>Mycobacteriaceae</taxon>
        <taxon>Mycobacterium</taxon>
    </lineage>
</organism>
<dbReference type="PANTHER" id="PTHR43105">
    <property type="entry name" value="RESPIRATORY NITRATE REDUCTASE"/>
    <property type="match status" value="1"/>
</dbReference>
<dbReference type="CDD" id="cd02788">
    <property type="entry name" value="MopB_CT_NDH-1_NuoG2-N7"/>
    <property type="match status" value="1"/>
</dbReference>
<evidence type="ECO:0000256" key="9">
    <source>
        <dbReference type="ARBA" id="ARBA00023014"/>
    </source>
</evidence>
<evidence type="ECO:0000256" key="13">
    <source>
        <dbReference type="RuleBase" id="RU003525"/>
    </source>
</evidence>
<keyword evidence="8 13" id="KW-0408">Iron</keyword>
<evidence type="ECO:0000256" key="2">
    <source>
        <dbReference type="ARBA" id="ARBA00005404"/>
    </source>
</evidence>
<feature type="domain" description="2Fe-2S ferredoxin-type" evidence="15">
    <location>
        <begin position="15"/>
        <end position="93"/>
    </location>
</feature>
<dbReference type="GO" id="GO:0008137">
    <property type="term" value="F:NADH dehydrogenase (ubiquinone) activity"/>
    <property type="evidence" value="ECO:0007669"/>
    <property type="project" value="UniProtKB-UniRule"/>
</dbReference>
<dbReference type="PANTHER" id="PTHR43105:SF12">
    <property type="entry name" value="NADH-QUINONE OXIDOREDUCTASE SUBUNIT G"/>
    <property type="match status" value="1"/>
</dbReference>
<evidence type="ECO:0000256" key="5">
    <source>
        <dbReference type="ARBA" id="ARBA00022719"/>
    </source>
</evidence>
<dbReference type="Proteomes" id="UP000093819">
    <property type="component" value="Unassembled WGS sequence"/>
</dbReference>
<dbReference type="NCBIfam" id="NF005895">
    <property type="entry name" value="PRK07860.1"/>
    <property type="match status" value="1"/>
</dbReference>
<dbReference type="InterPro" id="IPR001041">
    <property type="entry name" value="2Fe-2S_ferredoxin-type"/>
</dbReference>
<keyword evidence="6 13" id="KW-0479">Metal-binding</keyword>
<dbReference type="GO" id="GO:0043546">
    <property type="term" value="F:molybdopterin cofactor binding"/>
    <property type="evidence" value="ECO:0007669"/>
    <property type="project" value="InterPro"/>
</dbReference>
<comment type="function">
    <text evidence="12">NDH-1 shuttles electrons from NADH, via FMN and iron-sulfur (Fe-S) centers, to quinones in the respiratory chain. The immediate electron acceptor for the enzyme in this species is believed to be menaquinone. Couples the redox reaction to proton translocation (for every two electrons transferred, four hydrogen ions are translocated across the cytoplasmic membrane), and thus conserves the redox energy in a proton gradient.</text>
</comment>
<dbReference type="InterPro" id="IPR050123">
    <property type="entry name" value="Prok_molybdopt-oxidoreductase"/>
</dbReference>
<dbReference type="InterPro" id="IPR006657">
    <property type="entry name" value="MoPterin_dinucl-bd_dom"/>
</dbReference>
<dbReference type="InterPro" id="IPR000283">
    <property type="entry name" value="NADH_UbQ_OxRdtase_75kDa_su_CS"/>
</dbReference>
<gene>
    <name evidence="18" type="ORF">A5635_26050</name>
</gene>
<dbReference type="SUPFAM" id="SSF54862">
    <property type="entry name" value="4Fe-4S ferredoxins"/>
    <property type="match status" value="1"/>
</dbReference>
<reference evidence="18 19" key="1">
    <citation type="submission" date="2016-06" db="EMBL/GenBank/DDBJ databases">
        <authorList>
            <person name="Kjaerup R.B."/>
            <person name="Dalgaard T.S."/>
            <person name="Juul-Madsen H.R."/>
        </authorList>
    </citation>
    <scope>NUCLEOTIDE SEQUENCE [LARGE SCALE GENOMIC DNA]</scope>
    <source>
        <strain evidence="18 19">1245335.1</strain>
    </source>
</reference>
<dbReference type="FunFam" id="3.30.70.20:FF:000016">
    <property type="entry name" value="NADH-quinone oxidoreductase"/>
    <property type="match status" value="1"/>
</dbReference>
<dbReference type="Gene3D" id="2.40.40.20">
    <property type="match status" value="1"/>
</dbReference>
<dbReference type="AlphaFoldDB" id="A0A1A3NCA1"/>
<dbReference type="Pfam" id="PF01568">
    <property type="entry name" value="Molydop_binding"/>
    <property type="match status" value="1"/>
</dbReference>
<dbReference type="Pfam" id="PF04879">
    <property type="entry name" value="Molybdop_Fe4S4"/>
    <property type="match status" value="1"/>
</dbReference>
<evidence type="ECO:0000259" key="17">
    <source>
        <dbReference type="PROSITE" id="PS51839"/>
    </source>
</evidence>
<dbReference type="PROSITE" id="PS51085">
    <property type="entry name" value="2FE2S_FER_2"/>
    <property type="match status" value="1"/>
</dbReference>
<dbReference type="GO" id="GO:0003954">
    <property type="term" value="F:NADH dehydrogenase activity"/>
    <property type="evidence" value="ECO:0007669"/>
    <property type="project" value="TreeGrafter"/>
</dbReference>
<dbReference type="CDD" id="cd00207">
    <property type="entry name" value="fer2"/>
    <property type="match status" value="1"/>
</dbReference>
<dbReference type="Pfam" id="PF13510">
    <property type="entry name" value="Fer2_4"/>
    <property type="match status" value="1"/>
</dbReference>
<evidence type="ECO:0000313" key="19">
    <source>
        <dbReference type="Proteomes" id="UP000093819"/>
    </source>
</evidence>
<dbReference type="GO" id="GO:0051537">
    <property type="term" value="F:2 iron, 2 sulfur cluster binding"/>
    <property type="evidence" value="ECO:0007669"/>
    <property type="project" value="UniProtKB-UniRule"/>
</dbReference>
<comment type="caution">
    <text evidence="18">The sequence shown here is derived from an EMBL/GenBank/DDBJ whole genome shotgun (WGS) entry which is preliminary data.</text>
</comment>
<dbReference type="GO" id="GO:0016020">
    <property type="term" value="C:membrane"/>
    <property type="evidence" value="ECO:0007669"/>
    <property type="project" value="InterPro"/>
</dbReference>
<dbReference type="InterPro" id="IPR036010">
    <property type="entry name" value="2Fe-2S_ferredoxin-like_sf"/>
</dbReference>
<evidence type="ECO:0000256" key="10">
    <source>
        <dbReference type="ARBA" id="ARBA00023027"/>
    </source>
</evidence>
<evidence type="ECO:0000256" key="6">
    <source>
        <dbReference type="ARBA" id="ARBA00022723"/>
    </source>
</evidence>
<dbReference type="PROSITE" id="PS00641">
    <property type="entry name" value="COMPLEX1_75K_1"/>
    <property type="match status" value="1"/>
</dbReference>
<comment type="similarity">
    <text evidence="2 13">Belongs to the complex I 75 kDa subunit family.</text>
</comment>
<dbReference type="Gene3D" id="2.20.25.90">
    <property type="entry name" value="ADC-like domains"/>
    <property type="match status" value="1"/>
</dbReference>
<dbReference type="EC" id="7.1.1.-" evidence="13"/>
<dbReference type="GO" id="GO:0046872">
    <property type="term" value="F:metal ion binding"/>
    <property type="evidence" value="ECO:0007669"/>
    <property type="project" value="UniProtKB-UniRule"/>
</dbReference>
<dbReference type="Gene3D" id="3.10.20.740">
    <property type="match status" value="1"/>
</dbReference>
<evidence type="ECO:0000256" key="4">
    <source>
        <dbReference type="ARBA" id="ARBA00022714"/>
    </source>
</evidence>
<dbReference type="SMART" id="SM00926">
    <property type="entry name" value="Molybdop_Fe4S4"/>
    <property type="match status" value="1"/>
</dbReference>